<reference evidence="1" key="1">
    <citation type="submission" date="2020-04" db="EMBL/GenBank/DDBJ databases">
        <authorList>
            <person name="Chiriac C."/>
            <person name="Salcher M."/>
            <person name="Ghai R."/>
            <person name="Kavagutti S V."/>
        </authorList>
    </citation>
    <scope>NUCLEOTIDE SEQUENCE</scope>
</reference>
<proteinExistence type="predicted"/>
<accession>A0A6J5N3U6</accession>
<dbReference type="EMBL" id="LR796584">
    <property type="protein sequence ID" value="CAB4153057.1"/>
    <property type="molecule type" value="Genomic_DNA"/>
</dbReference>
<organism evidence="1">
    <name type="scientific">uncultured Caudovirales phage</name>
    <dbReference type="NCBI Taxonomy" id="2100421"/>
    <lineage>
        <taxon>Viruses</taxon>
        <taxon>Duplodnaviria</taxon>
        <taxon>Heunggongvirae</taxon>
        <taxon>Uroviricota</taxon>
        <taxon>Caudoviricetes</taxon>
        <taxon>Peduoviridae</taxon>
        <taxon>Maltschvirus</taxon>
        <taxon>Maltschvirus maltsch</taxon>
    </lineage>
</organism>
<protein>
    <submittedName>
        <fullName evidence="1">Uncharacterized protein</fullName>
    </submittedName>
</protein>
<name>A0A6J5N3U6_9CAUD</name>
<sequence>MAGTTAKREIFDPLLKELNLSSFDYANYSKRDTDLVTDAVKKTISVSLKQVPFTTGDPQIGLNDGDIAVVQTGKLKGFDKFEVGFQQIQTEPTVIPKISQEVAAIDVYAGTFNTHVQTLGNQYGNFVCKQWTIKPFSPDSDIDTTAANFETGKYKNHFLLTTGGTRKSALHSTPTDVKKISFDDLVRVQKSFSERNMTTKRKYALITPTMLADIQKLPEMAFNFSGMTYDPFGNQIVEYFGIIFIVRGGGDFSTNCIYQNLAGKYLPLPFGSMVTSISRDAALFWAENEVVSSGLNLDLFESKNDPNFYGGSLDMQARFCAYKANELTQDGVVVLVEADPA</sequence>
<evidence type="ECO:0000313" key="1">
    <source>
        <dbReference type="EMBL" id="CAB4153057.1"/>
    </source>
</evidence>
<gene>
    <name evidence="1" type="ORF">UFOVP615_44</name>
</gene>